<dbReference type="SUPFAM" id="SSF52058">
    <property type="entry name" value="L domain-like"/>
    <property type="match status" value="4"/>
</dbReference>
<feature type="domain" description="Secretion system C-terminal sorting" evidence="3">
    <location>
        <begin position="1340"/>
        <end position="1408"/>
    </location>
</feature>
<proteinExistence type="predicted"/>
<dbReference type="InterPro" id="IPR032675">
    <property type="entry name" value="LRR_dom_sf"/>
</dbReference>
<dbReference type="InterPro" id="IPR052574">
    <property type="entry name" value="CDIRP"/>
</dbReference>
<evidence type="ECO:0000256" key="1">
    <source>
        <dbReference type="ARBA" id="ARBA00022614"/>
    </source>
</evidence>
<dbReference type="PANTHER" id="PTHR47566">
    <property type="match status" value="1"/>
</dbReference>
<protein>
    <submittedName>
        <fullName evidence="4">Internalin-like protein (LPXTG motif) Lmo0331 homolog</fullName>
    </submittedName>
</protein>
<dbReference type="NCBIfam" id="TIGR04183">
    <property type="entry name" value="Por_Secre_tail"/>
    <property type="match status" value="1"/>
</dbReference>
<reference evidence="4" key="1">
    <citation type="submission" date="2018-06" db="EMBL/GenBank/DDBJ databases">
        <authorList>
            <person name="Zhirakovskaya E."/>
        </authorList>
    </citation>
    <scope>NUCLEOTIDE SEQUENCE</scope>
</reference>
<dbReference type="Gene3D" id="3.80.10.10">
    <property type="entry name" value="Ribonuclease Inhibitor"/>
    <property type="match status" value="4"/>
</dbReference>
<dbReference type="InterPro" id="IPR026444">
    <property type="entry name" value="Secre_tail"/>
</dbReference>
<keyword evidence="2" id="KW-0677">Repeat</keyword>
<dbReference type="EMBL" id="UOEB01000072">
    <property type="protein sequence ID" value="VAV83344.1"/>
    <property type="molecule type" value="Genomic_DNA"/>
</dbReference>
<evidence type="ECO:0000313" key="4">
    <source>
        <dbReference type="EMBL" id="VAV83344.1"/>
    </source>
</evidence>
<evidence type="ECO:0000256" key="2">
    <source>
        <dbReference type="ARBA" id="ARBA00022737"/>
    </source>
</evidence>
<keyword evidence="1" id="KW-0433">Leucine-rich repeat</keyword>
<accession>A0A3B0QNR5</accession>
<sequence length="1409" mass="152858">ANWLVKDPISNFVENQAQCDPFVTYVPDDNFEQALIDLGYDNFLDDYVNTSAINTVTTLSIGNLGINDLTGIEDFIALEVLNCSFNNLSSLDVSNAPNLLQLFCFENNLTTLDVTNNPALQWLDCKNNNLNTLDISNNTVLERIDFQDNNLTTLNISWSTALQHVRLQNNQLQTLDVRSGANTNITIFDTTGNPTLSCIFVDNAAYSIANWPNIDATSTFVENQAQCNSLNVFVPDDNFEQALIDLGYDSGPLDDFVLKSSINTLTVLDVSSKNIFDFTGINQFVALEDLNVSLNPIILQIDQLNISNLTALRILNCSNTQLTSLDVSNNTALTNLKCNNNQLTNLDVTQNTALTQLWTHNNQLSNLDVSQNTVLSQLYCSTNSLTTLDVSQNTVLAELRCQVNMLTSLNVSQNTSLVELWCRDNQITNLDLSLNTNLAELIANNNNLTSLNIKNGNNTAITNANFNATNNPNLTCINVDDDAYSSTNWTNIDAQSGFSTDCSATTYVPDDNFEQALIDLGYDSGALDNFVLTFNISSITSLDISNKNIADVTGIEDFTSLVFFDCYTNQISNLDVSNSPALVQLKCGTNQLTSLDVSSNTNLTILNCFNNQLTSLDVKNGNNTNFTFFKADNNLNLTCINVDDAAYSTTNWTNIDAQTHFSTSCGAETYVPDDNFEQALIDLGYDTVLNDYVPTANINTITALNVVGKIISDLTGIEDFVALEDLYCGSNLLTSLDISNNTALKILHCFGNLLTSLDVSSNTQLESLNGNSNQLSSLDVSNNTNLILLLLNNNNLTNLDLSNNLSLINLTCNINQLTNLDVTLNTDLMVLRCDNNQLTSLDLSQNTALTNLRCENNQLTSLNVKNGNNTNVTTFIATNNPNLTCIEVDNAAYSTANWTNIDAQTSFSENCSTAILLSAKVYLQGAATNPNSGEGTWMRDDLRVSGSIPTTSPYTDALTVNASVFNPTGSDAIVDWVFVELRDQANSATVLASQSALLQRDGDVVSVDGVSPLPFNMASGNYFVAVSHRNHIGVISASAIGLSASTTLVDFSASSAAAQGGTNALLNLGNGIYAIYTGDFDGNAQIQNTDATAVIALLGGSGYTAADMDVNGQIQNTDVNNFINPNIGKGQQFAKIAGGGSKTYSANAAHNITFSFANAQNTNDGSNDFYEVDILIESDQDFKLGSGQLYFNYNTAAFGTNISANSKIEYTQPTGYILGEFNVLDVYGQFVQNDNTTSRVSLSWQQALSSGAMVANNVTATPALLFHIKIQYIDVAQSPTVCFEQDPLFLDQTFTACGPTTFATVDCTNNPGTQLLNDSFDCNGATLGLTRQTLQLDIKLYPNPTQNTFSVKGLKEDSQLEIYNLNGVLVLNLNNYKGKRVDVSSLSASVYFVKISNGNTTRVKRLIVE</sequence>
<dbReference type="InterPro" id="IPR001611">
    <property type="entry name" value="Leu-rich_rpt"/>
</dbReference>
<dbReference type="PROSITE" id="PS51450">
    <property type="entry name" value="LRR"/>
    <property type="match status" value="1"/>
</dbReference>
<dbReference type="Pfam" id="PF18962">
    <property type="entry name" value="Por_Secre_tail"/>
    <property type="match status" value="1"/>
</dbReference>
<gene>
    <name evidence="4" type="ORF">MNBD_BACTEROID02-495</name>
</gene>
<feature type="non-terminal residue" evidence="4">
    <location>
        <position position="1"/>
    </location>
</feature>
<dbReference type="GO" id="GO:0035591">
    <property type="term" value="F:signaling adaptor activity"/>
    <property type="evidence" value="ECO:0007669"/>
    <property type="project" value="TreeGrafter"/>
</dbReference>
<organism evidence="4">
    <name type="scientific">hydrothermal vent metagenome</name>
    <dbReference type="NCBI Taxonomy" id="652676"/>
    <lineage>
        <taxon>unclassified sequences</taxon>
        <taxon>metagenomes</taxon>
        <taxon>ecological metagenomes</taxon>
    </lineage>
</organism>
<dbReference type="PANTHER" id="PTHR47566:SF1">
    <property type="entry name" value="PROTEIN NUD1"/>
    <property type="match status" value="1"/>
</dbReference>
<evidence type="ECO:0000259" key="3">
    <source>
        <dbReference type="Pfam" id="PF18962"/>
    </source>
</evidence>
<name>A0A3B0QNR5_9ZZZZ</name>